<accession>A0A148KNK0</accession>
<feature type="signal peptide" evidence="2">
    <location>
        <begin position="1"/>
        <end position="22"/>
    </location>
</feature>
<evidence type="ECO:0000256" key="2">
    <source>
        <dbReference type="SAM" id="SignalP"/>
    </source>
</evidence>
<sequence length="265" mass="30238">MLGVLSLMFILAATGMANMAQAKTLKVCYDQWAPMTIFPTASSSDRGVVIDMVQQIYSAKGYQLEYFEVPLARGLDMVAEGLCDMLPEYLLSKNAENAFEYASEATFAYTSAFVIRRNDPWRYNGIQSITGKRIATGPGWDYSSMSVEYQHYIDDPQNSNFVEVIAGDADVVDRIFRMIKENRVDIYADNELVLQHVLNQLKLDDELEIVRPGLEKKLVEFPIFSKKIPSAKRQELIKIWDEGRVEMQGRPEKILLNKYQVTFTD</sequence>
<dbReference type="EMBL" id="LSNE01000009">
    <property type="protein sequence ID" value="KXI27808.1"/>
    <property type="molecule type" value="Genomic_DNA"/>
</dbReference>
<gene>
    <name evidence="3" type="ORF">AX660_19955</name>
</gene>
<reference evidence="4" key="1">
    <citation type="submission" date="2016-02" db="EMBL/GenBank/DDBJ databases">
        <authorList>
            <person name="Schultz-Johansen M."/>
            <person name="Glaring M.A."/>
            <person name="Bech P.K."/>
            <person name="Stougaard P."/>
        </authorList>
    </citation>
    <scope>NUCLEOTIDE SEQUENCE [LARGE SCALE GENOMIC DNA]</scope>
    <source>
        <strain evidence="4">S66</strain>
    </source>
</reference>
<comment type="caution">
    <text evidence="3">The sequence shown here is derived from an EMBL/GenBank/DDBJ whole genome shotgun (WGS) entry which is preliminary data.</text>
</comment>
<dbReference type="AlphaFoldDB" id="A0A148KNK0"/>
<feature type="chain" id="PRO_5007550305" evidence="2">
    <location>
        <begin position="23"/>
        <end position="265"/>
    </location>
</feature>
<comment type="similarity">
    <text evidence="1">Belongs to the bacterial solute-binding protein 3 family.</text>
</comment>
<name>A0A148KNK0_9ALTE</name>
<organism evidence="3 4">
    <name type="scientific">Paraglaciecola hydrolytica</name>
    <dbReference type="NCBI Taxonomy" id="1799789"/>
    <lineage>
        <taxon>Bacteria</taxon>
        <taxon>Pseudomonadati</taxon>
        <taxon>Pseudomonadota</taxon>
        <taxon>Gammaproteobacteria</taxon>
        <taxon>Alteromonadales</taxon>
        <taxon>Alteromonadaceae</taxon>
        <taxon>Paraglaciecola</taxon>
    </lineage>
</organism>
<evidence type="ECO:0000313" key="4">
    <source>
        <dbReference type="Proteomes" id="UP000070299"/>
    </source>
</evidence>
<keyword evidence="2" id="KW-0732">Signal</keyword>
<evidence type="ECO:0000313" key="3">
    <source>
        <dbReference type="EMBL" id="KXI27808.1"/>
    </source>
</evidence>
<protein>
    <submittedName>
        <fullName evidence="3">Amino acid ABC transporter</fullName>
    </submittedName>
</protein>
<dbReference type="PANTHER" id="PTHR35936:SF35">
    <property type="entry name" value="L-CYSTINE-BINDING PROTEIN TCYJ"/>
    <property type="match status" value="1"/>
</dbReference>
<dbReference type="SUPFAM" id="SSF53850">
    <property type="entry name" value="Periplasmic binding protein-like II"/>
    <property type="match status" value="1"/>
</dbReference>
<dbReference type="Gene3D" id="3.40.190.10">
    <property type="entry name" value="Periplasmic binding protein-like II"/>
    <property type="match status" value="2"/>
</dbReference>
<dbReference type="PANTHER" id="PTHR35936">
    <property type="entry name" value="MEMBRANE-BOUND LYTIC MUREIN TRANSGLYCOSYLASE F"/>
    <property type="match status" value="1"/>
</dbReference>
<dbReference type="STRING" id="1799789.AX660_19955"/>
<dbReference type="Proteomes" id="UP000070299">
    <property type="component" value="Unassembled WGS sequence"/>
</dbReference>
<evidence type="ECO:0000256" key="1">
    <source>
        <dbReference type="ARBA" id="ARBA00010333"/>
    </source>
</evidence>
<keyword evidence="4" id="KW-1185">Reference proteome</keyword>
<dbReference type="OrthoDB" id="245568at2"/>
<proteinExistence type="inferred from homology"/>